<dbReference type="GO" id="GO:0004930">
    <property type="term" value="F:G protein-coupled receptor activity"/>
    <property type="evidence" value="ECO:0007669"/>
    <property type="project" value="UniProtKB-KW"/>
</dbReference>
<reference evidence="14" key="1">
    <citation type="submission" date="2025-08" db="UniProtKB">
        <authorList>
            <consortium name="Ensembl"/>
        </authorList>
    </citation>
    <scope>IDENTIFICATION</scope>
</reference>
<evidence type="ECO:0000256" key="12">
    <source>
        <dbReference type="SAM" id="Phobius"/>
    </source>
</evidence>
<protein>
    <recommendedName>
        <fullName evidence="13">G-protein coupled receptors family 3 profile domain-containing protein</fullName>
    </recommendedName>
</protein>
<evidence type="ECO:0000256" key="10">
    <source>
        <dbReference type="ARBA" id="ARBA00023180"/>
    </source>
</evidence>
<feature type="transmembrane region" description="Helical" evidence="12">
    <location>
        <begin position="573"/>
        <end position="598"/>
    </location>
</feature>
<dbReference type="InterPro" id="IPR001828">
    <property type="entry name" value="ANF_lig-bd_rcpt"/>
</dbReference>
<proteinExistence type="inferred from homology"/>
<keyword evidence="8 12" id="KW-0472">Membrane</keyword>
<dbReference type="Ensembl" id="ENSVKKT00000017085.1">
    <property type="protein sequence ID" value="ENSVKKP00000016672.1"/>
    <property type="gene ID" value="ENSVKKG00000011401.1"/>
</dbReference>
<feature type="domain" description="G-protein coupled receptors family 3 profile" evidence="13">
    <location>
        <begin position="503"/>
        <end position="767"/>
    </location>
</feature>
<evidence type="ECO:0000256" key="6">
    <source>
        <dbReference type="ARBA" id="ARBA00022989"/>
    </source>
</evidence>
<dbReference type="OMA" id="NSTRIHE"/>
<dbReference type="Gene3D" id="2.10.50.30">
    <property type="entry name" value="GPCR, family 3, nine cysteines domain"/>
    <property type="match status" value="1"/>
</dbReference>
<evidence type="ECO:0000256" key="1">
    <source>
        <dbReference type="ARBA" id="ARBA00004651"/>
    </source>
</evidence>
<keyword evidence="7" id="KW-0297">G-protein coupled receptor</keyword>
<dbReference type="InterPro" id="IPR000068">
    <property type="entry name" value="GPCR_3_Ca_sens_rcpt-rel"/>
</dbReference>
<feature type="transmembrane region" description="Helical" evidence="12">
    <location>
        <begin position="503"/>
        <end position="529"/>
    </location>
</feature>
<feature type="transmembrane region" description="Helical" evidence="12">
    <location>
        <begin position="541"/>
        <end position="561"/>
    </location>
</feature>
<evidence type="ECO:0000256" key="3">
    <source>
        <dbReference type="ARBA" id="ARBA00022475"/>
    </source>
</evidence>
<keyword evidence="5" id="KW-0732">Signal</keyword>
<evidence type="ECO:0000256" key="11">
    <source>
        <dbReference type="ARBA" id="ARBA00023224"/>
    </source>
</evidence>
<dbReference type="InterPro" id="IPR000337">
    <property type="entry name" value="GPCR_3"/>
</dbReference>
<dbReference type="SUPFAM" id="SSF53822">
    <property type="entry name" value="Periplasmic binding protein-like I"/>
    <property type="match status" value="1"/>
</dbReference>
<keyword evidence="3" id="KW-1003">Cell membrane</keyword>
<dbReference type="InterPro" id="IPR017978">
    <property type="entry name" value="GPCR_3_C"/>
</dbReference>
<organism evidence="14 15">
    <name type="scientific">Varanus komodoensis</name>
    <name type="common">Komodo dragon</name>
    <dbReference type="NCBI Taxonomy" id="61221"/>
    <lineage>
        <taxon>Eukaryota</taxon>
        <taxon>Metazoa</taxon>
        <taxon>Chordata</taxon>
        <taxon>Craniata</taxon>
        <taxon>Vertebrata</taxon>
        <taxon>Euteleostomi</taxon>
        <taxon>Lepidosauria</taxon>
        <taxon>Squamata</taxon>
        <taxon>Bifurcata</taxon>
        <taxon>Unidentata</taxon>
        <taxon>Episquamata</taxon>
        <taxon>Toxicofera</taxon>
        <taxon>Anguimorpha</taxon>
        <taxon>Paleoanguimorpha</taxon>
        <taxon>Varanoidea</taxon>
        <taxon>Varanidae</taxon>
        <taxon>Varanus</taxon>
    </lineage>
</organism>
<dbReference type="PROSITE" id="PS00981">
    <property type="entry name" value="G_PROTEIN_RECEP_F3_3"/>
    <property type="match status" value="1"/>
</dbReference>
<sequence>MDSQELGFFLCTCWLSAQGEEMPPLPWSFIRDYQHIQAFVFAINEINKDPTLLPNTTLGFRIYEHVALAKQMYWNNLSLLSTRGRMLPNAKEIASVLGTYKIPQLGYSFLQNDHGETREFPSFFQIDPLESPLYVGLVQLLLHFQWNWIGLLVENGESGEKFLQTLTPMLQQKDICVAFTEKFISTWILAINTESVPHSWLGTQVMVLYVDYTTLLQLTLYLYKYIENVKMPFRKVWILLSPSKVFAVNKHSDRGYSAILHSPLQFSIYRRDVPQFKSFFLALDPFQPQGDVFLKSWWVMAFRCEFLKQQKLIPQRRKECTGKEMQKAEDFIWFSSSMNSQSYHIYNAVYSVAHALHALSTSGQKELRMGESKSLRNIQPWQVSSFSSLSQIIEKSLGDFIENLWNDAECSQVYVPRTGYVFFYFQEIPDARCVERCSPGHRRKVPEEKPVCCYTCERCVEGMISTSTDVAHCTPCSQDQHPNKNHNRCIPKKIHFLSHEETLGILLVSLVLFLFLGTSVVLAIFFKYCGTPIVKANNRDLSYALLISLLLCFLCSFLFIGRPTKVTCLLQQAAFGITFSLAVSCVLAKTIMVVLVFLATKPGSMESRLLGKPLTTSIVLVCPLTQTVICAAWLLTSPPFPNLDFHSFSGEIIMECKEGSVTMFYTVLAYMGVLALLSFSVAFLARKLPDSFNEAKFITFSMLVFCSVWVSFVPTYLSTKGKYAVAVEVFSILASGAGLLGCIFLPKCYIIVFRPSLNSRGHLIRKM</sequence>
<keyword evidence="10" id="KW-0325">Glycoprotein</keyword>
<comment type="subcellular location">
    <subcellularLocation>
        <location evidence="1">Cell membrane</location>
        <topology evidence="1">Multi-pass membrane protein</topology>
    </subcellularLocation>
</comment>
<dbReference type="CDD" id="cd15283">
    <property type="entry name" value="7tmC_V2R_pheromone"/>
    <property type="match status" value="1"/>
</dbReference>
<feature type="transmembrane region" description="Helical" evidence="12">
    <location>
        <begin position="663"/>
        <end position="685"/>
    </location>
</feature>
<dbReference type="AlphaFoldDB" id="A0A8D2Q376"/>
<evidence type="ECO:0000259" key="13">
    <source>
        <dbReference type="PROSITE" id="PS50259"/>
    </source>
</evidence>
<keyword evidence="11" id="KW-0807">Transducer</keyword>
<evidence type="ECO:0000256" key="4">
    <source>
        <dbReference type="ARBA" id="ARBA00022692"/>
    </source>
</evidence>
<dbReference type="Pfam" id="PF00003">
    <property type="entry name" value="7tm_3"/>
    <property type="match status" value="1"/>
</dbReference>
<keyword evidence="9" id="KW-0675">Receptor</keyword>
<dbReference type="PROSITE" id="PS50259">
    <property type="entry name" value="G_PROTEIN_RECEP_F3_4"/>
    <property type="match status" value="1"/>
</dbReference>
<keyword evidence="6 12" id="KW-1133">Transmembrane helix</keyword>
<evidence type="ECO:0000313" key="14">
    <source>
        <dbReference type="Ensembl" id="ENSVKKP00000016672.1"/>
    </source>
</evidence>
<evidence type="ECO:0000256" key="8">
    <source>
        <dbReference type="ARBA" id="ARBA00023136"/>
    </source>
</evidence>
<reference evidence="14" key="2">
    <citation type="submission" date="2025-09" db="UniProtKB">
        <authorList>
            <consortium name="Ensembl"/>
        </authorList>
    </citation>
    <scope>IDENTIFICATION</scope>
</reference>
<dbReference type="PRINTS" id="PR01535">
    <property type="entry name" value="VOMERONASL2R"/>
</dbReference>
<evidence type="ECO:0000256" key="9">
    <source>
        <dbReference type="ARBA" id="ARBA00023170"/>
    </source>
</evidence>
<dbReference type="FunFam" id="2.10.50.30:FF:000002">
    <property type="entry name" value="Vomeronasal 2 receptor, h1"/>
    <property type="match status" value="1"/>
</dbReference>
<comment type="similarity">
    <text evidence="2">Belongs to the G-protein coupled receptor 3 family.</text>
</comment>
<dbReference type="PRINTS" id="PR00248">
    <property type="entry name" value="GPCRMGR"/>
</dbReference>
<dbReference type="InterPro" id="IPR004073">
    <property type="entry name" value="GPCR_3_vmron_rcpt_2"/>
</dbReference>
<dbReference type="InterPro" id="IPR017979">
    <property type="entry name" value="GPCR_3_CS"/>
</dbReference>
<keyword evidence="15" id="KW-1185">Reference proteome</keyword>
<accession>A0A8D2Q376</accession>
<evidence type="ECO:0000256" key="5">
    <source>
        <dbReference type="ARBA" id="ARBA00022729"/>
    </source>
</evidence>
<feature type="transmembrane region" description="Helical" evidence="12">
    <location>
        <begin position="618"/>
        <end position="636"/>
    </location>
</feature>
<name>A0A8D2Q376_VARKO</name>
<dbReference type="InterPro" id="IPR028082">
    <property type="entry name" value="Peripla_BP_I"/>
</dbReference>
<feature type="transmembrane region" description="Helical" evidence="12">
    <location>
        <begin position="697"/>
        <end position="717"/>
    </location>
</feature>
<dbReference type="InterPro" id="IPR038550">
    <property type="entry name" value="GPCR_3_9-Cys_sf"/>
</dbReference>
<dbReference type="Pfam" id="PF07562">
    <property type="entry name" value="NCD3G"/>
    <property type="match status" value="1"/>
</dbReference>
<dbReference type="Proteomes" id="UP000694545">
    <property type="component" value="Unplaced"/>
</dbReference>
<evidence type="ECO:0000256" key="7">
    <source>
        <dbReference type="ARBA" id="ARBA00023040"/>
    </source>
</evidence>
<dbReference type="GO" id="GO:0005886">
    <property type="term" value="C:plasma membrane"/>
    <property type="evidence" value="ECO:0007669"/>
    <property type="project" value="UniProtKB-SubCell"/>
</dbReference>
<dbReference type="Pfam" id="PF01094">
    <property type="entry name" value="ANF_receptor"/>
    <property type="match status" value="1"/>
</dbReference>
<keyword evidence="4 12" id="KW-0812">Transmembrane</keyword>
<evidence type="ECO:0000256" key="2">
    <source>
        <dbReference type="ARBA" id="ARBA00007242"/>
    </source>
</evidence>
<dbReference type="PANTHER" id="PTHR24061:SF599">
    <property type="entry name" value="G-PROTEIN COUPLED RECEPTORS FAMILY 3 PROFILE DOMAIN-CONTAINING PROTEIN"/>
    <property type="match status" value="1"/>
</dbReference>
<dbReference type="InterPro" id="IPR011500">
    <property type="entry name" value="GPCR_3_9-Cys_dom"/>
</dbReference>
<dbReference type="PANTHER" id="PTHR24061">
    <property type="entry name" value="CALCIUM-SENSING RECEPTOR-RELATED"/>
    <property type="match status" value="1"/>
</dbReference>
<evidence type="ECO:0000313" key="15">
    <source>
        <dbReference type="Proteomes" id="UP000694545"/>
    </source>
</evidence>
<dbReference type="Gene3D" id="3.40.50.2300">
    <property type="match status" value="2"/>
</dbReference>
<feature type="transmembrane region" description="Helical" evidence="12">
    <location>
        <begin position="723"/>
        <end position="745"/>
    </location>
</feature>